<dbReference type="InterPro" id="IPR027417">
    <property type="entry name" value="P-loop_NTPase"/>
</dbReference>
<dbReference type="EMBL" id="BMQL01000001">
    <property type="protein sequence ID" value="GGQ93795.1"/>
    <property type="molecule type" value="Genomic_DNA"/>
</dbReference>
<comment type="caution">
    <text evidence="1">The sequence shown here is derived from an EMBL/GenBank/DDBJ whole genome shotgun (WGS) entry which is preliminary data.</text>
</comment>
<reference evidence="1" key="1">
    <citation type="journal article" date="2014" name="Int. J. Syst. Evol. Microbiol.">
        <title>Complete genome sequence of Corynebacterium casei LMG S-19264T (=DSM 44701T), isolated from a smear-ripened cheese.</title>
        <authorList>
            <consortium name="US DOE Joint Genome Institute (JGI-PGF)"/>
            <person name="Walter F."/>
            <person name="Albersmeier A."/>
            <person name="Kalinowski J."/>
            <person name="Ruckert C."/>
        </authorList>
    </citation>
    <scope>NUCLEOTIDE SEQUENCE</scope>
    <source>
        <strain evidence="1">JCM 31311</strain>
    </source>
</reference>
<reference evidence="1" key="2">
    <citation type="submission" date="2020-09" db="EMBL/GenBank/DDBJ databases">
        <authorList>
            <person name="Sun Q."/>
            <person name="Ohkuma M."/>
        </authorList>
    </citation>
    <scope>NUCLEOTIDE SEQUENCE</scope>
    <source>
        <strain evidence="1">JCM 31311</strain>
    </source>
</reference>
<organism evidence="1 2">
    <name type="scientific">Deinococcus ruber</name>
    <dbReference type="NCBI Taxonomy" id="1848197"/>
    <lineage>
        <taxon>Bacteria</taxon>
        <taxon>Thermotogati</taxon>
        <taxon>Deinococcota</taxon>
        <taxon>Deinococci</taxon>
        <taxon>Deinococcales</taxon>
        <taxon>Deinococcaceae</taxon>
        <taxon>Deinococcus</taxon>
    </lineage>
</organism>
<keyword evidence="2" id="KW-1185">Reference proteome</keyword>
<evidence type="ECO:0000313" key="2">
    <source>
        <dbReference type="Proteomes" id="UP000603865"/>
    </source>
</evidence>
<name>A0A918BUV0_9DEIO</name>
<evidence type="ECO:0008006" key="3">
    <source>
        <dbReference type="Google" id="ProtNLM"/>
    </source>
</evidence>
<dbReference type="Gene3D" id="3.40.50.300">
    <property type="entry name" value="P-loop containing nucleotide triphosphate hydrolases"/>
    <property type="match status" value="2"/>
</dbReference>
<accession>A0A918BUV0</accession>
<proteinExistence type="predicted"/>
<dbReference type="SUPFAM" id="SSF52540">
    <property type="entry name" value="P-loop containing nucleoside triphosphate hydrolases"/>
    <property type="match status" value="1"/>
</dbReference>
<gene>
    <name evidence="1" type="ORF">GCM10008957_02380</name>
</gene>
<evidence type="ECO:0000313" key="1">
    <source>
        <dbReference type="EMBL" id="GGQ93795.1"/>
    </source>
</evidence>
<protein>
    <recommendedName>
        <fullName evidence="3">Shikimate kinase</fullName>
    </recommendedName>
</protein>
<sequence>MQRILITGMSGVGKSSVCLELERRGLEAVDTDTDAWCEWVGEPPDWQWREPELLRLLRAPRTRTLAISGCKTNQGKFYAYFDQIVLLSAPLDVLLERVAARTNNPYGKSAHEREEIVRNFQTFGPLLRRGATAELDTSTLTVSQIANRILGQTPG</sequence>
<dbReference type="Proteomes" id="UP000603865">
    <property type="component" value="Unassembled WGS sequence"/>
</dbReference>
<dbReference type="Pfam" id="PF13238">
    <property type="entry name" value="AAA_18"/>
    <property type="match status" value="1"/>
</dbReference>
<dbReference type="RefSeq" id="WP_189087644.1">
    <property type="nucleotide sequence ID" value="NZ_BMQL01000001.1"/>
</dbReference>
<dbReference type="AlphaFoldDB" id="A0A918BUV0"/>